<comment type="caution">
    <text evidence="1">The sequence shown here is derived from an EMBL/GenBank/DDBJ whole genome shotgun (WGS) entry which is preliminary data.</text>
</comment>
<evidence type="ECO:0000313" key="2">
    <source>
        <dbReference type="Proteomes" id="UP001057402"/>
    </source>
</evidence>
<keyword evidence="2" id="KW-1185">Reference proteome</keyword>
<organism evidence="1 2">
    <name type="scientific">Melastoma candidum</name>
    <dbReference type="NCBI Taxonomy" id="119954"/>
    <lineage>
        <taxon>Eukaryota</taxon>
        <taxon>Viridiplantae</taxon>
        <taxon>Streptophyta</taxon>
        <taxon>Embryophyta</taxon>
        <taxon>Tracheophyta</taxon>
        <taxon>Spermatophyta</taxon>
        <taxon>Magnoliopsida</taxon>
        <taxon>eudicotyledons</taxon>
        <taxon>Gunneridae</taxon>
        <taxon>Pentapetalae</taxon>
        <taxon>rosids</taxon>
        <taxon>malvids</taxon>
        <taxon>Myrtales</taxon>
        <taxon>Melastomataceae</taxon>
        <taxon>Melastomatoideae</taxon>
        <taxon>Melastomateae</taxon>
        <taxon>Melastoma</taxon>
    </lineage>
</organism>
<evidence type="ECO:0000313" key="1">
    <source>
        <dbReference type="EMBL" id="KAI4324968.1"/>
    </source>
</evidence>
<name>A0ACB9MLN1_9MYRT</name>
<gene>
    <name evidence="1" type="ORF">MLD38_030408</name>
</gene>
<dbReference type="EMBL" id="CM042888">
    <property type="protein sequence ID" value="KAI4324968.1"/>
    <property type="molecule type" value="Genomic_DNA"/>
</dbReference>
<accession>A0ACB9MLN1</accession>
<proteinExistence type="predicted"/>
<reference evidence="2" key="1">
    <citation type="journal article" date="2023" name="Front. Plant Sci.">
        <title>Chromosomal-level genome assembly of Melastoma candidum provides insights into trichome evolution.</title>
        <authorList>
            <person name="Zhong Y."/>
            <person name="Wu W."/>
            <person name="Sun C."/>
            <person name="Zou P."/>
            <person name="Liu Y."/>
            <person name="Dai S."/>
            <person name="Zhou R."/>
        </authorList>
    </citation>
    <scope>NUCLEOTIDE SEQUENCE [LARGE SCALE GENOMIC DNA]</scope>
</reference>
<protein>
    <submittedName>
        <fullName evidence="1">Uncharacterized protein</fullName>
    </submittedName>
</protein>
<sequence>MDSRGIGVAGVDEVVLPSESSLTKAMASSSISSQFLGMPALAYQVEKFEGVKCDFPLWQMRMRDFLMIHGLGQAVVGFPSEFSDEEKSMIDARALALIRASLSNNVLRHVMRETSAIVVWRKLEEIYSKATLTERLYLKQRLYHCKMKEGGSLQEHVQAYQKILADLENIKVKIEEEDKAMILCCSLPSSLEHFVDTLLYGKTTITLSEVVNAMLSKDERMKATVVEESGQGLVARGRNMDRTSSNKKWRSKSRGKSKGSIVCFGCKQTGHIKKECPNRKGKYEKREDTFRGHNGDDNSSGEMLVVTSSGDDSSRWVMDSGCTFHMCPRLDWFSTLDEIQGGKVLMGNDGECEVKGIGNIRLRTHDGQMHTLTDVRYVPEITKNLISLGALDARGYRISITGGFMRVLKESLVIMKAEKQRNLYFMLGEVVVGSANVSSSVVVGKEDSAMLWHMRLGHMGERRMTALGRQGMLGDTQLGSLPFCVGVHLAVEGSSLLILQGVEKSDRKLV</sequence>
<dbReference type="Proteomes" id="UP001057402">
    <property type="component" value="Chromosome 9"/>
</dbReference>